<dbReference type="Gene3D" id="3.40.630.40">
    <property type="entry name" value="Zn-dependent exopeptidases"/>
    <property type="match status" value="1"/>
</dbReference>
<dbReference type="SUPFAM" id="SSF53187">
    <property type="entry name" value="Zn-dependent exopeptidases"/>
    <property type="match status" value="1"/>
</dbReference>
<dbReference type="EMBL" id="CP119326">
    <property type="protein sequence ID" value="WEK41351.1"/>
    <property type="molecule type" value="Genomic_DNA"/>
</dbReference>
<sequence length="274" mass="29443">MTDAGDSFWITAASPTAEATALVFASPHSGDRYPEDMGAAPGLNRASLRSAEDALISRLVAEGPHRGAPLIEGRIGRAYVDLNRDPGELDPTLIEGVDGAVGAKTAAGYGVLPRLAGDGTPLYARRLTREEAEARIAAVHRPYHQALDELMQVTRARHGRAVLIDWHSMPARAVGAEVVLGDRYGSACGARLTRRLRDLFEGLGWRVSLNRPYAGGWSTQCWGRPDQGYEAIQIEISRGLYLDEATLAPGAGYGRTEKALGRVIAALCADRWAD</sequence>
<name>A0AAJ5WZM2_9CAUL</name>
<protein>
    <submittedName>
        <fullName evidence="1">N-formylglutamate amidohydrolase</fullName>
    </submittedName>
</protein>
<organism evidence="1 2">
    <name type="scientific">Candidatus Brevundimonas colombiensis</name>
    <dbReference type="NCBI Taxonomy" id="3121376"/>
    <lineage>
        <taxon>Bacteria</taxon>
        <taxon>Pseudomonadati</taxon>
        <taxon>Pseudomonadota</taxon>
        <taxon>Alphaproteobacteria</taxon>
        <taxon>Caulobacterales</taxon>
        <taxon>Caulobacteraceae</taxon>
        <taxon>Brevundimonas</taxon>
    </lineage>
</organism>
<gene>
    <name evidence="1" type="ORF">P0Y50_07000</name>
</gene>
<dbReference type="InterPro" id="IPR007709">
    <property type="entry name" value="N-FG_amidohydro"/>
</dbReference>
<dbReference type="AlphaFoldDB" id="A0AAJ5WZM2"/>
<evidence type="ECO:0000313" key="2">
    <source>
        <dbReference type="Proteomes" id="UP001213664"/>
    </source>
</evidence>
<evidence type="ECO:0000313" key="1">
    <source>
        <dbReference type="EMBL" id="WEK41351.1"/>
    </source>
</evidence>
<reference evidence="1" key="1">
    <citation type="submission" date="2023-03" db="EMBL/GenBank/DDBJ databases">
        <title>Andean soil-derived lignocellulolytic bacterial consortium as a source of novel taxa and putative plastic-active enzymes.</title>
        <authorList>
            <person name="Diaz-Garcia L."/>
            <person name="Chuvochina M."/>
            <person name="Feuerriegel G."/>
            <person name="Bunk B."/>
            <person name="Sproer C."/>
            <person name="Streit W.R."/>
            <person name="Rodriguez L.M."/>
            <person name="Overmann J."/>
            <person name="Jimenez D.J."/>
        </authorList>
    </citation>
    <scope>NUCLEOTIDE SEQUENCE</scope>
    <source>
        <strain evidence="1">MAG 833</strain>
    </source>
</reference>
<accession>A0AAJ5WZM2</accession>
<dbReference type="Pfam" id="PF05013">
    <property type="entry name" value="FGase"/>
    <property type="match status" value="1"/>
</dbReference>
<dbReference type="Proteomes" id="UP001213664">
    <property type="component" value="Chromosome"/>
</dbReference>
<proteinExistence type="predicted"/>